<dbReference type="EMBL" id="CP114035">
    <property type="protein sequence ID" value="WAP65432.1"/>
    <property type="molecule type" value="Genomic_DNA"/>
</dbReference>
<organism evidence="1 2">
    <name type="scientific">Pseudomonas fortuita</name>
    <dbReference type="NCBI Taxonomy" id="3233375"/>
    <lineage>
        <taxon>Bacteria</taxon>
        <taxon>Pseudomonadati</taxon>
        <taxon>Pseudomonadota</taxon>
        <taxon>Gammaproteobacteria</taxon>
        <taxon>Pseudomonadales</taxon>
        <taxon>Pseudomonadaceae</taxon>
        <taxon>Pseudomonas</taxon>
    </lineage>
</organism>
<gene>
    <name evidence="1" type="ORF">OZ911_08535</name>
</gene>
<protein>
    <submittedName>
        <fullName evidence="1">Uncharacterized protein</fullName>
    </submittedName>
</protein>
<evidence type="ECO:0000313" key="1">
    <source>
        <dbReference type="EMBL" id="WAP65432.1"/>
    </source>
</evidence>
<reference evidence="1" key="1">
    <citation type="journal article" date="2024" name="Int. J. Syst. Evol. Microbiol.">
        <title>Pseudomonas fortuita sp. nov., isolated from the endosphere of a wild yam.</title>
        <authorList>
            <person name="Carlier A."/>
            <person name="Beaumel M."/>
            <person name="Moreau S."/>
            <person name="Acar T."/>
            <person name="Sana T.G."/>
            <person name="Cnockaert M."/>
            <person name="Vandamme P."/>
        </authorList>
    </citation>
    <scope>NUCLEOTIDE SEQUENCE</scope>
    <source>
        <strain evidence="1">GMI12077</strain>
    </source>
</reference>
<keyword evidence="2" id="KW-1185">Reference proteome</keyword>
<sequence>MRVLIGAAGLMLLAGCGSSVEDKMMSVCTDIVKMSVADPGAMIVNSSSVVSAQATEGNVTRFAGLNSKGKLNDDQKAALEIRVKNISKIKESYANVDYTDRSSGARREKATCWFMDIGSGFELGSVTAAGKGYSGISLISLLVAHGRPAGLSPSNIIE</sequence>
<accession>A0ACD4PBY1</accession>
<evidence type="ECO:0000313" key="2">
    <source>
        <dbReference type="Proteomes" id="UP001163982"/>
    </source>
</evidence>
<dbReference type="Proteomes" id="UP001163982">
    <property type="component" value="Chromosome"/>
</dbReference>
<name>A0ACD4PBY1_9PSED</name>
<proteinExistence type="predicted"/>